<evidence type="ECO:0000313" key="8">
    <source>
        <dbReference type="Proteomes" id="UP000601435"/>
    </source>
</evidence>
<feature type="region of interest" description="Disordered" evidence="3">
    <location>
        <begin position="415"/>
        <end position="462"/>
    </location>
</feature>
<dbReference type="InterPro" id="IPR006750">
    <property type="entry name" value="YdcZ"/>
</dbReference>
<dbReference type="GO" id="GO:0043596">
    <property type="term" value="C:nuclear replication fork"/>
    <property type="evidence" value="ECO:0007669"/>
    <property type="project" value="TreeGrafter"/>
</dbReference>
<feature type="transmembrane region" description="Helical" evidence="4">
    <location>
        <begin position="354"/>
        <end position="374"/>
    </location>
</feature>
<feature type="compositionally biased region" description="Basic and acidic residues" evidence="3">
    <location>
        <begin position="1295"/>
        <end position="1304"/>
    </location>
</feature>
<feature type="domain" description="Helicase ATP-binding" evidence="5">
    <location>
        <begin position="853"/>
        <end position="1017"/>
    </location>
</feature>
<dbReference type="CDD" id="cd18793">
    <property type="entry name" value="SF2_C_SNF"/>
    <property type="match status" value="1"/>
</dbReference>
<keyword evidence="2" id="KW-0378">Hydrolase</keyword>
<dbReference type="Pfam" id="PF04657">
    <property type="entry name" value="DMT_YdcZ"/>
    <property type="match status" value="1"/>
</dbReference>
<dbReference type="InterPro" id="IPR046768">
    <property type="entry name" value="ExoX-like_C"/>
</dbReference>
<dbReference type="PANTHER" id="PTHR45766">
    <property type="entry name" value="DNA ANNEALING HELICASE AND ENDONUCLEASE ZRANB3 FAMILY MEMBER"/>
    <property type="match status" value="1"/>
</dbReference>
<dbReference type="GO" id="GO:0005524">
    <property type="term" value="F:ATP binding"/>
    <property type="evidence" value="ECO:0007669"/>
    <property type="project" value="InterPro"/>
</dbReference>
<name>A0A812ZEE6_9DINO</name>
<evidence type="ECO:0000256" key="1">
    <source>
        <dbReference type="ARBA" id="ARBA00022737"/>
    </source>
</evidence>
<dbReference type="SUPFAM" id="SSF82185">
    <property type="entry name" value="Histone H3 K4-specific methyltransferase SET7/9 N-terminal domain"/>
    <property type="match status" value="1"/>
</dbReference>
<proteinExistence type="predicted"/>
<dbReference type="EMBL" id="CAJNJA010047585">
    <property type="protein sequence ID" value="CAE7825057.1"/>
    <property type="molecule type" value="Genomic_DNA"/>
</dbReference>
<evidence type="ECO:0000256" key="4">
    <source>
        <dbReference type="SAM" id="Phobius"/>
    </source>
</evidence>
<feature type="domain" description="Helicase C-terminal" evidence="6">
    <location>
        <begin position="1127"/>
        <end position="1292"/>
    </location>
</feature>
<dbReference type="Pfam" id="PF00271">
    <property type="entry name" value="Helicase_C"/>
    <property type="match status" value="1"/>
</dbReference>
<feature type="compositionally biased region" description="Acidic residues" evidence="3">
    <location>
        <begin position="442"/>
        <end position="452"/>
    </location>
</feature>
<dbReference type="InterPro" id="IPR003409">
    <property type="entry name" value="MORN"/>
</dbReference>
<evidence type="ECO:0000313" key="7">
    <source>
        <dbReference type="EMBL" id="CAE7825057.1"/>
    </source>
</evidence>
<dbReference type="InterPro" id="IPR038718">
    <property type="entry name" value="SNF2-like_sf"/>
</dbReference>
<dbReference type="GO" id="GO:0031297">
    <property type="term" value="P:replication fork processing"/>
    <property type="evidence" value="ECO:0007669"/>
    <property type="project" value="TreeGrafter"/>
</dbReference>
<evidence type="ECO:0000259" key="5">
    <source>
        <dbReference type="PROSITE" id="PS51192"/>
    </source>
</evidence>
<dbReference type="Gene3D" id="3.40.50.300">
    <property type="entry name" value="P-loop containing nucleotide triphosphate hydrolases"/>
    <property type="match status" value="1"/>
</dbReference>
<organism evidence="7 8">
    <name type="scientific">Symbiodinium necroappetens</name>
    <dbReference type="NCBI Taxonomy" id="1628268"/>
    <lineage>
        <taxon>Eukaryota</taxon>
        <taxon>Sar</taxon>
        <taxon>Alveolata</taxon>
        <taxon>Dinophyceae</taxon>
        <taxon>Suessiales</taxon>
        <taxon>Symbiodiniaceae</taxon>
        <taxon>Symbiodinium</taxon>
    </lineage>
</organism>
<feature type="transmembrane region" description="Helical" evidence="4">
    <location>
        <begin position="330"/>
        <end position="348"/>
    </location>
</feature>
<protein>
    <submittedName>
        <fullName evidence="7">Zranb3 protein</fullName>
    </submittedName>
</protein>
<keyword evidence="8" id="KW-1185">Reference proteome</keyword>
<dbReference type="SUPFAM" id="SSF52540">
    <property type="entry name" value="P-loop containing nucleoside triphosphate hydrolases"/>
    <property type="match status" value="2"/>
</dbReference>
<dbReference type="InterPro" id="IPR000330">
    <property type="entry name" value="SNF2_N"/>
</dbReference>
<accession>A0A812ZEE6</accession>
<dbReference type="Gene3D" id="3.40.50.10810">
    <property type="entry name" value="Tandem AAA-ATPase domain"/>
    <property type="match status" value="1"/>
</dbReference>
<evidence type="ECO:0000259" key="6">
    <source>
        <dbReference type="PROSITE" id="PS51194"/>
    </source>
</evidence>
<dbReference type="Pfam" id="PF02493">
    <property type="entry name" value="MORN"/>
    <property type="match status" value="7"/>
</dbReference>
<keyword evidence="4" id="KW-0472">Membrane</keyword>
<sequence>MPFRPPPPQDLPAVNQLKPAGDFSLVLAPPPPTSLPGAEVPTDFERGNVLEMLKLRSLDDFEGASEIRRTSGSLVLAPPPPIGLPCAPRAQAESCFAAPPPPDLLFHAMPTILAYLWAIAAGVSVAFQVGGGIILNDTPSPAFAHASYVFSINLGIGAVWLLALVRLQGGPTPNAPTRKWSVLGGFAHIPVFVCTPAAAFLGTQMILMLVLVGMMTCAIVFDCRGKRLRMTRYKSVGLCFLAAAAGIEMADSISQVTGSAAEIAFYAACALVVGVCYSVQAKMNKRLARDLGSSARSALFCNVTSMLWAVPLCITLQTRGIPLHFQESKWWIWLLCGLQSAFYTYSLAELPKLIGYSVLFVLVLAGKLTTASLADTFGLFSPPRPVSVARFVSVGITVLGAVLFSYNSVGLPEVVGKPLRPPPPRGLPDAKCRNPEGSDCSESGEDSDDAPFSEDKERQQSDMEVLLAHRSSLMRNTSRQSRFSEEDIPASAHQLAREARAEEDQRTVVKPSRLSLFHRVFRHSRAECKEGGGRQSMLHQLHQDASRPDDAWFRRWSSLLSKEGLACTKVATNGKPYPRRLLVDCRNLMVEIHGGRSGTVGILLDDLVDVCKDLESSEFVRFRQQNARHEKELACRARTDTTGFAAMALRVNGDGETPVPPKPLQTFTFGKHRGRSFQDVANTDASYCNWALTMENPNGQLKEFQQYLQRVQKRVPKAPSAPAAACAPRPLATPQKGQLAADITLVCELIQEDQFLVRAERLGSKDPVFVPPHVWQAVGRQEGASLGVDRRSWLFPLHKYKAVVTGLEELGQVEHIPSWVLNLLQKARRAAGDKVQEARLPPKLLPYQLEGVHFGTEKAGRVLIADEMGLGKTLQALALAAQYRESWPVLVVCPSSLRWVWQEQALQWLNGVLRPCDVQVIRKGSEALNPECHIWIISYNLLASDANRGKFTQRPDGTPHGMVIADESHNMKDWGAARTKTMVPLLRQAQRAVLLSGTPTRNSADELHPQLCGLIPDVARLVDFRARYCVMQQQSFHGGRAISRVVGARCATELNFLLMSTVMIRRQKKEVLSQLPEKRRQRVPLDVDGKLLRGVQSDDLHDFIGDGPSKPDSSDIFMQIAKAKLKAVKEYLSEVLERVDDKIIIFAHHKLMLDEISELLKKHLPKMSCSFIRIDGSTPMAKRQEIVRQFQEDPNCRIALLSITACGEGLTMTAASLVIFAELYWVPGSVEQAEARAHRIGSTHSKVVVEFLVAPNTPDEIIYNSLERKKQDTSAVLDGFAESMNVAPASLVPKRSVEESPEAQKRRKTSGPEAVDRSKVDVLLKAMRDGQKALSLQTDSACRGVCSKGGLHSMLASIVAWDGKAQCCVSLWGDDRRQVFVLEAEALVLHTPARSFSFLFANGAARKVSEVPDLHKRTSLLISLRQFRSGTCSVSRHHVSRHDCTRRRLGRAPYASKYFASERGRVTYPNHSWYEGDFREYQRHGRGTLHLPDGTKHECQWQKDERHGPGREYWADGTVFRGNYVHGLRHGHGVMTWPEGSRYTGLFERGRANGDGELVRTDGSVYRGQFKEDCMSGDGCMQWVDGVEYKGQFEANRRHGFGKMVWTSGKWKSYEGSWKAGGQHGRGILTDQDDAVYVGHFLDGKIDHWEGSPPDAGL</sequence>
<comment type="caution">
    <text evidence="7">The sequence shown here is derived from an EMBL/GenBank/DDBJ whole genome shotgun (WGS) entry which is preliminary data.</text>
</comment>
<dbReference type="Proteomes" id="UP000601435">
    <property type="component" value="Unassembled WGS sequence"/>
</dbReference>
<dbReference type="InterPro" id="IPR001650">
    <property type="entry name" value="Helicase_C-like"/>
</dbReference>
<dbReference type="InterPro" id="IPR049730">
    <property type="entry name" value="SNF2/RAD54-like_C"/>
</dbReference>
<keyword evidence="4" id="KW-1133">Transmembrane helix</keyword>
<keyword evidence="4" id="KW-0812">Transmembrane</keyword>
<keyword evidence="1" id="KW-0677">Repeat</keyword>
<dbReference type="InterPro" id="IPR014001">
    <property type="entry name" value="Helicase_ATP-bd"/>
</dbReference>
<gene>
    <name evidence="7" type="primary">Zranb3</name>
    <name evidence="7" type="ORF">SNEC2469_LOCUS24598</name>
</gene>
<reference evidence="7" key="1">
    <citation type="submission" date="2021-02" db="EMBL/GenBank/DDBJ databases">
        <authorList>
            <person name="Dougan E. K."/>
            <person name="Rhodes N."/>
            <person name="Thang M."/>
            <person name="Chan C."/>
        </authorList>
    </citation>
    <scope>NUCLEOTIDE SEQUENCE</scope>
</reference>
<dbReference type="Pfam" id="PF00176">
    <property type="entry name" value="SNF2-rel_dom"/>
    <property type="match status" value="1"/>
</dbReference>
<feature type="transmembrane region" description="Helical" evidence="4">
    <location>
        <begin position="147"/>
        <end position="168"/>
    </location>
</feature>
<feature type="transmembrane region" description="Helical" evidence="4">
    <location>
        <begin position="235"/>
        <end position="257"/>
    </location>
</feature>
<dbReference type="InterPro" id="IPR027417">
    <property type="entry name" value="P-loop_NTPase"/>
</dbReference>
<dbReference type="SMART" id="SM00490">
    <property type="entry name" value="HELICc"/>
    <property type="match status" value="1"/>
</dbReference>
<dbReference type="Gene3D" id="2.20.110.10">
    <property type="entry name" value="Histone H3 K4-specific methyltransferase SET7/9 N-terminal domain"/>
    <property type="match status" value="3"/>
</dbReference>
<feature type="region of interest" description="Disordered" evidence="3">
    <location>
        <begin position="1293"/>
        <end position="1315"/>
    </location>
</feature>
<feature type="transmembrane region" description="Helical" evidence="4">
    <location>
        <begin position="263"/>
        <end position="279"/>
    </location>
</feature>
<dbReference type="GO" id="GO:0016787">
    <property type="term" value="F:hydrolase activity"/>
    <property type="evidence" value="ECO:0007669"/>
    <property type="project" value="UniProtKB-KW"/>
</dbReference>
<dbReference type="OrthoDB" id="2801544at2759"/>
<dbReference type="SMART" id="SM00487">
    <property type="entry name" value="DEXDc"/>
    <property type="match status" value="1"/>
</dbReference>
<feature type="transmembrane region" description="Helical" evidence="4">
    <location>
        <begin position="112"/>
        <end position="135"/>
    </location>
</feature>
<dbReference type="PANTHER" id="PTHR45766:SF6">
    <property type="entry name" value="SWI_SNF-RELATED MATRIX-ASSOCIATED ACTIN-DEPENDENT REGULATOR OF CHROMATIN SUBFAMILY A-LIKE PROTEIN 1"/>
    <property type="match status" value="1"/>
</dbReference>
<dbReference type="GO" id="GO:0006281">
    <property type="term" value="P:DNA repair"/>
    <property type="evidence" value="ECO:0007669"/>
    <property type="project" value="TreeGrafter"/>
</dbReference>
<feature type="transmembrane region" description="Helical" evidence="4">
    <location>
        <begin position="205"/>
        <end position="223"/>
    </location>
</feature>
<dbReference type="PROSITE" id="PS51192">
    <property type="entry name" value="HELICASE_ATP_BIND_1"/>
    <property type="match status" value="1"/>
</dbReference>
<evidence type="ECO:0000256" key="3">
    <source>
        <dbReference type="SAM" id="MobiDB-lite"/>
    </source>
</evidence>
<dbReference type="SMART" id="SM00698">
    <property type="entry name" value="MORN"/>
    <property type="match status" value="7"/>
</dbReference>
<dbReference type="PROSITE" id="PS51194">
    <property type="entry name" value="HELICASE_CTER"/>
    <property type="match status" value="1"/>
</dbReference>
<evidence type="ECO:0000256" key="2">
    <source>
        <dbReference type="ARBA" id="ARBA00022801"/>
    </source>
</evidence>
<dbReference type="Pfam" id="PF20600">
    <property type="entry name" value="ExoX-like_C"/>
    <property type="match status" value="1"/>
</dbReference>